<reference evidence="7 8" key="1">
    <citation type="journal article" date="2014" name="Int. J. Syst. Evol. Microbiol.">
        <title>Complete genome sequence of Corynebacterium casei LMG S-19264T (=DSM 44701T), isolated from a smear-ripened cheese.</title>
        <authorList>
            <consortium name="US DOE Joint Genome Institute (JGI-PGF)"/>
            <person name="Walter F."/>
            <person name="Albersmeier A."/>
            <person name="Kalinowski J."/>
            <person name="Ruckert C."/>
        </authorList>
    </citation>
    <scope>NUCLEOTIDE SEQUENCE [LARGE SCALE GENOMIC DNA]</scope>
    <source>
        <strain evidence="7 8">KCTC 12866</strain>
    </source>
</reference>
<accession>A0A8J3D7Y6</accession>
<protein>
    <submittedName>
        <fullName evidence="7">DNA-directed RNA polymerase sigma-70 factor</fullName>
    </submittedName>
</protein>
<evidence type="ECO:0000259" key="5">
    <source>
        <dbReference type="Pfam" id="PF04542"/>
    </source>
</evidence>
<dbReference type="EMBL" id="BMXF01000001">
    <property type="protein sequence ID" value="GHB65722.1"/>
    <property type="molecule type" value="Genomic_DNA"/>
</dbReference>
<dbReference type="PANTHER" id="PTHR43133">
    <property type="entry name" value="RNA POLYMERASE ECF-TYPE SIGMA FACTO"/>
    <property type="match status" value="1"/>
</dbReference>
<evidence type="ECO:0000256" key="3">
    <source>
        <dbReference type="ARBA" id="ARBA00023082"/>
    </source>
</evidence>
<dbReference type="PANTHER" id="PTHR43133:SF46">
    <property type="entry name" value="RNA POLYMERASE SIGMA-70 FACTOR ECF SUBFAMILY"/>
    <property type="match status" value="1"/>
</dbReference>
<dbReference type="Pfam" id="PF08281">
    <property type="entry name" value="Sigma70_r4_2"/>
    <property type="match status" value="1"/>
</dbReference>
<dbReference type="CDD" id="cd06171">
    <property type="entry name" value="Sigma70_r4"/>
    <property type="match status" value="1"/>
</dbReference>
<dbReference type="InterPro" id="IPR013325">
    <property type="entry name" value="RNA_pol_sigma_r2"/>
</dbReference>
<keyword evidence="3" id="KW-0731">Sigma factor</keyword>
<comment type="caution">
    <text evidence="7">The sequence shown here is derived from an EMBL/GenBank/DDBJ whole genome shotgun (WGS) entry which is preliminary data.</text>
</comment>
<dbReference type="InterPro" id="IPR007627">
    <property type="entry name" value="RNA_pol_sigma70_r2"/>
</dbReference>
<dbReference type="InterPro" id="IPR039425">
    <property type="entry name" value="RNA_pol_sigma-70-like"/>
</dbReference>
<dbReference type="SUPFAM" id="SSF88946">
    <property type="entry name" value="Sigma2 domain of RNA polymerase sigma factors"/>
    <property type="match status" value="1"/>
</dbReference>
<dbReference type="GO" id="GO:0006352">
    <property type="term" value="P:DNA-templated transcription initiation"/>
    <property type="evidence" value="ECO:0007669"/>
    <property type="project" value="InterPro"/>
</dbReference>
<gene>
    <name evidence="7" type="ORF">GCM10007390_19800</name>
</gene>
<evidence type="ECO:0000256" key="1">
    <source>
        <dbReference type="ARBA" id="ARBA00010641"/>
    </source>
</evidence>
<sequence length="202" mass="24100">MIKENEHSDDDALWQAVRAGDEHAFECLYRRYFRDLFHYGKQFLRDESAINDAIQDLFVDLWRIRLSLGQARSVKFYLMASLRRKIHRSQRKERPFETAWEELPESLLPTQSSAELIFTAREDKTILTKKVNAWLEQLPPRQREALLLRHYYDMPYPEIAELLDIKEQTSRNLVQKALHTLRKHSILLVIITLETIFQFLGK</sequence>
<comment type="similarity">
    <text evidence="1">Belongs to the sigma-70 factor family. ECF subfamily.</text>
</comment>
<evidence type="ECO:0000313" key="8">
    <source>
        <dbReference type="Proteomes" id="UP000598271"/>
    </source>
</evidence>
<evidence type="ECO:0000256" key="4">
    <source>
        <dbReference type="ARBA" id="ARBA00023163"/>
    </source>
</evidence>
<dbReference type="NCBIfam" id="TIGR02937">
    <property type="entry name" value="sigma70-ECF"/>
    <property type="match status" value="1"/>
</dbReference>
<keyword evidence="7" id="KW-0240">DNA-directed RNA polymerase</keyword>
<dbReference type="InterPro" id="IPR014284">
    <property type="entry name" value="RNA_pol_sigma-70_dom"/>
</dbReference>
<dbReference type="InterPro" id="IPR013324">
    <property type="entry name" value="RNA_pol_sigma_r3/r4-like"/>
</dbReference>
<keyword evidence="2" id="KW-0805">Transcription regulation</keyword>
<dbReference type="InterPro" id="IPR036388">
    <property type="entry name" value="WH-like_DNA-bd_sf"/>
</dbReference>
<keyword evidence="8" id="KW-1185">Reference proteome</keyword>
<dbReference type="AlphaFoldDB" id="A0A8J3D7Y6"/>
<dbReference type="InterPro" id="IPR013249">
    <property type="entry name" value="RNA_pol_sigma70_r4_t2"/>
</dbReference>
<dbReference type="GO" id="GO:0003677">
    <property type="term" value="F:DNA binding"/>
    <property type="evidence" value="ECO:0007669"/>
    <property type="project" value="InterPro"/>
</dbReference>
<organism evidence="7 8">
    <name type="scientific">Persicitalea jodogahamensis</name>
    <dbReference type="NCBI Taxonomy" id="402147"/>
    <lineage>
        <taxon>Bacteria</taxon>
        <taxon>Pseudomonadati</taxon>
        <taxon>Bacteroidota</taxon>
        <taxon>Cytophagia</taxon>
        <taxon>Cytophagales</taxon>
        <taxon>Spirosomataceae</taxon>
        <taxon>Persicitalea</taxon>
    </lineage>
</organism>
<dbReference type="GO" id="GO:0016987">
    <property type="term" value="F:sigma factor activity"/>
    <property type="evidence" value="ECO:0007669"/>
    <property type="project" value="UniProtKB-KW"/>
</dbReference>
<feature type="domain" description="RNA polymerase sigma-70 region 2" evidence="5">
    <location>
        <begin position="28"/>
        <end position="94"/>
    </location>
</feature>
<feature type="domain" description="RNA polymerase sigma factor 70 region 4 type 2" evidence="6">
    <location>
        <begin position="135"/>
        <end position="178"/>
    </location>
</feature>
<keyword evidence="4" id="KW-0804">Transcription</keyword>
<dbReference type="Gene3D" id="1.10.1740.10">
    <property type="match status" value="1"/>
</dbReference>
<dbReference type="SUPFAM" id="SSF88659">
    <property type="entry name" value="Sigma3 and sigma4 domains of RNA polymerase sigma factors"/>
    <property type="match status" value="1"/>
</dbReference>
<dbReference type="RefSeq" id="WP_189564131.1">
    <property type="nucleotide sequence ID" value="NZ_BMXF01000001.1"/>
</dbReference>
<dbReference type="Gene3D" id="1.10.10.10">
    <property type="entry name" value="Winged helix-like DNA-binding domain superfamily/Winged helix DNA-binding domain"/>
    <property type="match status" value="1"/>
</dbReference>
<dbReference type="Proteomes" id="UP000598271">
    <property type="component" value="Unassembled WGS sequence"/>
</dbReference>
<dbReference type="Pfam" id="PF04542">
    <property type="entry name" value="Sigma70_r2"/>
    <property type="match status" value="1"/>
</dbReference>
<evidence type="ECO:0000313" key="7">
    <source>
        <dbReference type="EMBL" id="GHB65722.1"/>
    </source>
</evidence>
<dbReference type="GO" id="GO:0000428">
    <property type="term" value="C:DNA-directed RNA polymerase complex"/>
    <property type="evidence" value="ECO:0007669"/>
    <property type="project" value="UniProtKB-KW"/>
</dbReference>
<evidence type="ECO:0000259" key="6">
    <source>
        <dbReference type="Pfam" id="PF08281"/>
    </source>
</evidence>
<name>A0A8J3D7Y6_9BACT</name>
<proteinExistence type="inferred from homology"/>
<evidence type="ECO:0000256" key="2">
    <source>
        <dbReference type="ARBA" id="ARBA00023015"/>
    </source>
</evidence>